<name>A0A5B8RV85_9BURK</name>
<dbReference type="RefSeq" id="WP_146913111.1">
    <property type="nucleotide sequence ID" value="NZ_CP042344.1"/>
</dbReference>
<keyword evidence="2" id="KW-0378">Hydrolase</keyword>
<gene>
    <name evidence="2" type="ORF">FOZ74_10995</name>
</gene>
<accession>A0A5B8RV85</accession>
<dbReference type="PANTHER" id="PTHR46438">
    <property type="entry name" value="ALPHA/BETA-HYDROLASES SUPERFAMILY PROTEIN"/>
    <property type="match status" value="1"/>
</dbReference>
<evidence type="ECO:0000259" key="1">
    <source>
        <dbReference type="Pfam" id="PF12697"/>
    </source>
</evidence>
<sequence length="288" mass="30924">MVGQPEAVVRLQAQARCVRSPLAGSGGAIVWHVWADRRGGHAPLVLLHGGSGSWTHWLRNIEALASSGREVWAVDLPGFGDSAAVPGAQDVDALLPALLASLRSVVPGAPCDLVGFSFGAMAAGLLQAARPGLARSLVLVGAPGMTTTRPNRVDLRGWRHLPELSAQLAVHRHNLAAMMFADAARIDEAALQLHARNAERDRLTRRRLSNTDILARALERVACPVHAIYGEHDALYRGRFAELRAAWAASARDFRGLHLLEGVGHWAPYEQAPAFNQLLLQLLDAPAP</sequence>
<feature type="domain" description="AB hydrolase-1" evidence="1">
    <location>
        <begin position="44"/>
        <end position="275"/>
    </location>
</feature>
<keyword evidence="3" id="KW-1185">Reference proteome</keyword>
<dbReference type="KEGG" id="cof:FOZ74_10995"/>
<evidence type="ECO:0000313" key="3">
    <source>
        <dbReference type="Proteomes" id="UP000321199"/>
    </source>
</evidence>
<proteinExistence type="predicted"/>
<dbReference type="SUPFAM" id="SSF53474">
    <property type="entry name" value="alpha/beta-Hydrolases"/>
    <property type="match status" value="1"/>
</dbReference>
<protein>
    <submittedName>
        <fullName evidence="2">Alpha/beta fold hydrolase</fullName>
    </submittedName>
</protein>
<dbReference type="Gene3D" id="3.40.50.1820">
    <property type="entry name" value="alpha/beta hydrolase"/>
    <property type="match status" value="1"/>
</dbReference>
<dbReference type="PRINTS" id="PR00412">
    <property type="entry name" value="EPOXHYDRLASE"/>
</dbReference>
<evidence type="ECO:0000313" key="2">
    <source>
        <dbReference type="EMBL" id="QEA13519.1"/>
    </source>
</evidence>
<dbReference type="InterPro" id="IPR029058">
    <property type="entry name" value="AB_hydrolase_fold"/>
</dbReference>
<dbReference type="AlphaFoldDB" id="A0A5B8RV85"/>
<dbReference type="EMBL" id="CP042344">
    <property type="protein sequence ID" value="QEA13519.1"/>
    <property type="molecule type" value="Genomic_DNA"/>
</dbReference>
<reference evidence="2 3" key="1">
    <citation type="submission" date="2019-07" db="EMBL/GenBank/DDBJ databases">
        <title>Complete genome sequence of Comamonas sp. NLF 7-7 isolated from livestock.</title>
        <authorList>
            <person name="Kim D.H."/>
            <person name="Kim J.G."/>
        </authorList>
    </citation>
    <scope>NUCLEOTIDE SEQUENCE [LARGE SCALE GENOMIC DNA]</scope>
    <source>
        <strain evidence="2 3">NLF 7-7</strain>
    </source>
</reference>
<dbReference type="InterPro" id="IPR000639">
    <property type="entry name" value="Epox_hydrolase-like"/>
</dbReference>
<dbReference type="Pfam" id="PF12697">
    <property type="entry name" value="Abhydrolase_6"/>
    <property type="match status" value="1"/>
</dbReference>
<organism evidence="2 3">
    <name type="scientific">Comamonas flocculans</name>
    <dbReference type="NCBI Taxonomy" id="2597701"/>
    <lineage>
        <taxon>Bacteria</taxon>
        <taxon>Pseudomonadati</taxon>
        <taxon>Pseudomonadota</taxon>
        <taxon>Betaproteobacteria</taxon>
        <taxon>Burkholderiales</taxon>
        <taxon>Comamonadaceae</taxon>
        <taxon>Comamonas</taxon>
    </lineage>
</organism>
<dbReference type="InterPro" id="IPR000073">
    <property type="entry name" value="AB_hydrolase_1"/>
</dbReference>
<dbReference type="GO" id="GO:0016787">
    <property type="term" value="F:hydrolase activity"/>
    <property type="evidence" value="ECO:0007669"/>
    <property type="project" value="UniProtKB-KW"/>
</dbReference>
<dbReference type="PANTHER" id="PTHR46438:SF11">
    <property type="entry name" value="LIPASE-RELATED"/>
    <property type="match status" value="1"/>
</dbReference>
<dbReference type="OrthoDB" id="8562572at2"/>
<dbReference type="Proteomes" id="UP000321199">
    <property type="component" value="Chromosome"/>
</dbReference>